<dbReference type="RefSeq" id="WP_269885474.1">
    <property type="nucleotide sequence ID" value="NZ_JAQAGZ010000029.1"/>
</dbReference>
<dbReference type="PANTHER" id="PTHR43280">
    <property type="entry name" value="ARAC-FAMILY TRANSCRIPTIONAL REGULATOR"/>
    <property type="match status" value="1"/>
</dbReference>
<gene>
    <name evidence="7" type="ORF">O9H85_32215</name>
</gene>
<evidence type="ECO:0000259" key="5">
    <source>
        <dbReference type="PROSITE" id="PS01124"/>
    </source>
</evidence>
<sequence length="504" mass="56260">MNILIVDDEPIIRKGLEKAIRQLEGFTVAGSADDGETALEWLEGAERLPDLIITDIFMQYIDGLELIEQVNRLYPGIKCTILSGHEEFHLAQKAIDLKVCRYITKPVEPSELYAVLDCIRTDIRKERLRRSDLLRLEQLTANASLYVRDKLLSDLLEGRLVSAAELHDFAGCFPFSLEEEFISGVMCVCKWDSGSSQRDMLLYSVAVKQLFLEAVLSHRKGFIMIKDTGTLVFGMQGDSRELETAADFCSLAESVLGIPVAVELGDPAKGLLQLASSLAGAFERLEARMNETFVYPFQEEQRLRVALRTGDTDGMHRVTADFAGRLLATGSGPDIALQGFYKLIVSVEQLLEELQVACPPSPRLSHLPFPSAVERIERWLDACLLARGALPSPSGSELVDKVAAYLEEHYAEASLTLQQLAELAGVHPNYLTQTFRKITGLSCMQYLARLRMEKAKALLHQTELKICDIAERVGYENPLYFSSYFKKWVGVNPSDYKDGMGTYA</sequence>
<feature type="domain" description="Response regulatory" evidence="6">
    <location>
        <begin position="2"/>
        <end position="120"/>
    </location>
</feature>
<dbReference type="PANTHER" id="PTHR43280:SF2">
    <property type="entry name" value="HTH-TYPE TRANSCRIPTIONAL REGULATOR EXSA"/>
    <property type="match status" value="1"/>
</dbReference>
<dbReference type="CDD" id="cd17536">
    <property type="entry name" value="REC_YesN-like"/>
    <property type="match status" value="1"/>
</dbReference>
<protein>
    <submittedName>
        <fullName evidence="7">Response regulator</fullName>
    </submittedName>
</protein>
<evidence type="ECO:0000256" key="3">
    <source>
        <dbReference type="ARBA" id="ARBA00023163"/>
    </source>
</evidence>
<dbReference type="SMART" id="SM00342">
    <property type="entry name" value="HTH_ARAC"/>
    <property type="match status" value="1"/>
</dbReference>
<dbReference type="PROSITE" id="PS00041">
    <property type="entry name" value="HTH_ARAC_FAMILY_1"/>
    <property type="match status" value="1"/>
</dbReference>
<dbReference type="Pfam" id="PF12833">
    <property type="entry name" value="HTH_18"/>
    <property type="match status" value="1"/>
</dbReference>
<keyword evidence="3" id="KW-0804">Transcription</keyword>
<feature type="modified residue" description="4-aspartylphosphate" evidence="4">
    <location>
        <position position="55"/>
    </location>
</feature>
<dbReference type="Gene3D" id="1.10.10.60">
    <property type="entry name" value="Homeodomain-like"/>
    <property type="match status" value="2"/>
</dbReference>
<feature type="domain" description="HTH araC/xylS-type" evidence="5">
    <location>
        <begin position="400"/>
        <end position="499"/>
    </location>
</feature>
<dbReference type="Pfam" id="PF00072">
    <property type="entry name" value="Response_reg"/>
    <property type="match status" value="1"/>
</dbReference>
<reference evidence="7 8" key="1">
    <citation type="submission" date="2022-12" db="EMBL/GenBank/DDBJ databases">
        <title>Draft genome sequence of Paenibacillus sp. dW9.</title>
        <authorList>
            <person name="Choi E.-W."/>
            <person name="Kim D.-U."/>
        </authorList>
    </citation>
    <scope>NUCLEOTIDE SEQUENCE [LARGE SCALE GENOMIC DNA]</scope>
    <source>
        <strain evidence="8">dW9</strain>
    </source>
</reference>
<dbReference type="EMBL" id="JAQAGZ010000029">
    <property type="protein sequence ID" value="MCZ8516941.1"/>
    <property type="molecule type" value="Genomic_DNA"/>
</dbReference>
<keyword evidence="8" id="KW-1185">Reference proteome</keyword>
<dbReference type="PRINTS" id="PR00032">
    <property type="entry name" value="HTHARAC"/>
</dbReference>
<evidence type="ECO:0000313" key="7">
    <source>
        <dbReference type="EMBL" id="MCZ8516941.1"/>
    </source>
</evidence>
<dbReference type="InterPro" id="IPR018060">
    <property type="entry name" value="HTH_AraC"/>
</dbReference>
<accession>A0ABT4QJ86</accession>
<keyword evidence="2" id="KW-0238">DNA-binding</keyword>
<dbReference type="InterPro" id="IPR011006">
    <property type="entry name" value="CheY-like_superfamily"/>
</dbReference>
<dbReference type="PROSITE" id="PS50110">
    <property type="entry name" value="RESPONSE_REGULATORY"/>
    <property type="match status" value="1"/>
</dbReference>
<dbReference type="Gene3D" id="3.40.50.2300">
    <property type="match status" value="1"/>
</dbReference>
<dbReference type="InterPro" id="IPR009057">
    <property type="entry name" value="Homeodomain-like_sf"/>
</dbReference>
<dbReference type="PROSITE" id="PS01124">
    <property type="entry name" value="HTH_ARAC_FAMILY_2"/>
    <property type="match status" value="1"/>
</dbReference>
<proteinExistence type="predicted"/>
<evidence type="ECO:0000259" key="6">
    <source>
        <dbReference type="PROSITE" id="PS50110"/>
    </source>
</evidence>
<dbReference type="InterPro" id="IPR020449">
    <property type="entry name" value="Tscrpt_reg_AraC-type_HTH"/>
</dbReference>
<comment type="caution">
    <text evidence="7">The sequence shown here is derived from an EMBL/GenBank/DDBJ whole genome shotgun (WGS) entry which is preliminary data.</text>
</comment>
<evidence type="ECO:0000313" key="8">
    <source>
        <dbReference type="Proteomes" id="UP001527882"/>
    </source>
</evidence>
<dbReference type="InterPro" id="IPR001789">
    <property type="entry name" value="Sig_transdc_resp-reg_receiver"/>
</dbReference>
<dbReference type="SMART" id="SM00448">
    <property type="entry name" value="REC"/>
    <property type="match status" value="1"/>
</dbReference>
<dbReference type="SUPFAM" id="SSF46689">
    <property type="entry name" value="Homeodomain-like"/>
    <property type="match status" value="2"/>
</dbReference>
<keyword evidence="4" id="KW-0597">Phosphoprotein</keyword>
<evidence type="ECO:0000256" key="1">
    <source>
        <dbReference type="ARBA" id="ARBA00023015"/>
    </source>
</evidence>
<name>A0ABT4QJ86_9BACL</name>
<evidence type="ECO:0000256" key="4">
    <source>
        <dbReference type="PROSITE-ProRule" id="PRU00169"/>
    </source>
</evidence>
<dbReference type="Proteomes" id="UP001527882">
    <property type="component" value="Unassembled WGS sequence"/>
</dbReference>
<evidence type="ECO:0000256" key="2">
    <source>
        <dbReference type="ARBA" id="ARBA00023125"/>
    </source>
</evidence>
<organism evidence="7 8">
    <name type="scientific">Paenibacillus gyeongsangnamensis</name>
    <dbReference type="NCBI Taxonomy" id="3388067"/>
    <lineage>
        <taxon>Bacteria</taxon>
        <taxon>Bacillati</taxon>
        <taxon>Bacillota</taxon>
        <taxon>Bacilli</taxon>
        <taxon>Bacillales</taxon>
        <taxon>Paenibacillaceae</taxon>
        <taxon>Paenibacillus</taxon>
    </lineage>
</organism>
<dbReference type="InterPro" id="IPR018062">
    <property type="entry name" value="HTH_AraC-typ_CS"/>
</dbReference>
<dbReference type="SUPFAM" id="SSF52172">
    <property type="entry name" value="CheY-like"/>
    <property type="match status" value="1"/>
</dbReference>
<keyword evidence="1" id="KW-0805">Transcription regulation</keyword>